<evidence type="ECO:0000256" key="1">
    <source>
        <dbReference type="SAM" id="MobiDB-lite"/>
    </source>
</evidence>
<gene>
    <name evidence="2" type="primary">PARPA_14365.1 scaffold 50072</name>
</gene>
<reference evidence="2 3" key="1">
    <citation type="submission" date="2014-09" db="EMBL/GenBank/DDBJ databases">
        <authorList>
            <person name="Ellenberger Sabrina"/>
        </authorList>
    </citation>
    <scope>NUCLEOTIDE SEQUENCE [LARGE SCALE GENOMIC DNA]</scope>
    <source>
        <strain evidence="2 3">CBS 412.66</strain>
    </source>
</reference>
<feature type="region of interest" description="Disordered" evidence="1">
    <location>
        <begin position="1"/>
        <end position="24"/>
    </location>
</feature>
<accession>A0A0B7NXX3</accession>
<keyword evidence="3" id="KW-1185">Reference proteome</keyword>
<organism evidence="2 3">
    <name type="scientific">Parasitella parasitica</name>
    <dbReference type="NCBI Taxonomy" id="35722"/>
    <lineage>
        <taxon>Eukaryota</taxon>
        <taxon>Fungi</taxon>
        <taxon>Fungi incertae sedis</taxon>
        <taxon>Mucoromycota</taxon>
        <taxon>Mucoromycotina</taxon>
        <taxon>Mucoromycetes</taxon>
        <taxon>Mucorales</taxon>
        <taxon>Mucorineae</taxon>
        <taxon>Mucoraceae</taxon>
        <taxon>Parasitella</taxon>
    </lineage>
</organism>
<dbReference type="Proteomes" id="UP000054107">
    <property type="component" value="Unassembled WGS sequence"/>
</dbReference>
<protein>
    <submittedName>
        <fullName evidence="2">Uncharacterized protein</fullName>
    </submittedName>
</protein>
<evidence type="ECO:0000313" key="2">
    <source>
        <dbReference type="EMBL" id="CEP20044.1"/>
    </source>
</evidence>
<sequence>MPFNEVKMSREPPAITASADGEAIRATSDGQISPDFRQHGVQTDGTEPQTLKWAANGNLEFVGVGGEDGAMEPDANEAGLVDACTRMVWRMGM</sequence>
<dbReference type="AlphaFoldDB" id="A0A0B7NXX3"/>
<dbReference type="EMBL" id="LN734204">
    <property type="protein sequence ID" value="CEP20044.1"/>
    <property type="molecule type" value="Genomic_DNA"/>
</dbReference>
<proteinExistence type="predicted"/>
<evidence type="ECO:0000313" key="3">
    <source>
        <dbReference type="Proteomes" id="UP000054107"/>
    </source>
</evidence>
<name>A0A0B7NXX3_9FUNG</name>